<dbReference type="InterPro" id="IPR002583">
    <property type="entry name" value="Ribosomal_bS20"/>
</dbReference>
<keyword evidence="4 6" id="KW-0687">Ribonucleoprotein</keyword>
<comment type="function">
    <text evidence="6">Binds directly to 16S ribosomal RNA.</text>
</comment>
<dbReference type="HAMAP" id="MF_00500">
    <property type="entry name" value="Ribosomal_bS20"/>
    <property type="match status" value="1"/>
</dbReference>
<dbReference type="EMBL" id="MHJI01000009">
    <property type="protein sequence ID" value="OGY66194.1"/>
    <property type="molecule type" value="Genomic_DNA"/>
</dbReference>
<dbReference type="Gene3D" id="1.20.58.110">
    <property type="entry name" value="Ribosomal protein S20"/>
    <property type="match status" value="1"/>
</dbReference>
<dbReference type="Pfam" id="PF01649">
    <property type="entry name" value="Ribosomal_S20p"/>
    <property type="match status" value="1"/>
</dbReference>
<sequence>MPITSSAKKALRQNKRHNKKNLLIKKGLLNVIRVYKKSLALKNKGEAEKQLSAVYQSLDKTAKSGVIKPNKASRLKSRLSSLLKNKHLI</sequence>
<gene>
    <name evidence="6" type="primary">rpsT</name>
    <name evidence="7" type="ORF">A3A04_02275</name>
</gene>
<evidence type="ECO:0000256" key="6">
    <source>
        <dbReference type="HAMAP-Rule" id="MF_00500"/>
    </source>
</evidence>
<name>A0A1G1ZNM2_9BACT</name>
<keyword evidence="1 6" id="KW-0699">rRNA-binding</keyword>
<keyword evidence="3 6" id="KW-0689">Ribosomal protein</keyword>
<dbReference type="SUPFAM" id="SSF46992">
    <property type="entry name" value="Ribosomal protein S20"/>
    <property type="match status" value="1"/>
</dbReference>
<proteinExistence type="inferred from homology"/>
<dbReference type="GO" id="GO:0005840">
    <property type="term" value="C:ribosome"/>
    <property type="evidence" value="ECO:0007669"/>
    <property type="project" value="UniProtKB-KW"/>
</dbReference>
<evidence type="ECO:0000256" key="5">
    <source>
        <dbReference type="ARBA" id="ARBA00035136"/>
    </source>
</evidence>
<dbReference type="GO" id="GO:1990904">
    <property type="term" value="C:ribonucleoprotein complex"/>
    <property type="evidence" value="ECO:0007669"/>
    <property type="project" value="UniProtKB-KW"/>
</dbReference>
<dbReference type="InterPro" id="IPR036510">
    <property type="entry name" value="Ribosomal_bS20_sf"/>
</dbReference>
<reference evidence="7 8" key="1">
    <citation type="journal article" date="2016" name="Nat. Commun.">
        <title>Thousands of microbial genomes shed light on interconnected biogeochemical processes in an aquifer system.</title>
        <authorList>
            <person name="Anantharaman K."/>
            <person name="Brown C.T."/>
            <person name="Hug L.A."/>
            <person name="Sharon I."/>
            <person name="Castelle C.J."/>
            <person name="Probst A.J."/>
            <person name="Thomas B.C."/>
            <person name="Singh A."/>
            <person name="Wilkins M.J."/>
            <person name="Karaoz U."/>
            <person name="Brodie E.L."/>
            <person name="Williams K.H."/>
            <person name="Hubbard S.S."/>
            <person name="Banfield J.F."/>
        </authorList>
    </citation>
    <scope>NUCLEOTIDE SEQUENCE [LARGE SCALE GENOMIC DNA]</scope>
</reference>
<evidence type="ECO:0000256" key="3">
    <source>
        <dbReference type="ARBA" id="ARBA00022980"/>
    </source>
</evidence>
<dbReference type="GO" id="GO:0006412">
    <property type="term" value="P:translation"/>
    <property type="evidence" value="ECO:0007669"/>
    <property type="project" value="UniProtKB-UniRule"/>
</dbReference>
<dbReference type="Proteomes" id="UP000178517">
    <property type="component" value="Unassembled WGS sequence"/>
</dbReference>
<protein>
    <recommendedName>
        <fullName evidence="5 6">Small ribosomal subunit protein bS20</fullName>
    </recommendedName>
</protein>
<keyword evidence="2 6" id="KW-0694">RNA-binding</keyword>
<comment type="similarity">
    <text evidence="6">Belongs to the bacterial ribosomal protein bS20 family.</text>
</comment>
<organism evidence="7 8">
    <name type="scientific">Candidatus Harrisonbacteria bacterium RIFCSPLOWO2_01_FULL_40_28</name>
    <dbReference type="NCBI Taxonomy" id="1798406"/>
    <lineage>
        <taxon>Bacteria</taxon>
        <taxon>Candidatus Harrisoniibacteriota</taxon>
    </lineage>
</organism>
<dbReference type="AlphaFoldDB" id="A0A1G1ZNM2"/>
<accession>A0A1G1ZNM2</accession>
<evidence type="ECO:0000256" key="4">
    <source>
        <dbReference type="ARBA" id="ARBA00023274"/>
    </source>
</evidence>
<comment type="caution">
    <text evidence="7">The sequence shown here is derived from an EMBL/GenBank/DDBJ whole genome shotgun (WGS) entry which is preliminary data.</text>
</comment>
<dbReference type="GO" id="GO:0019843">
    <property type="term" value="F:rRNA binding"/>
    <property type="evidence" value="ECO:0007669"/>
    <property type="project" value="UniProtKB-UniRule"/>
</dbReference>
<evidence type="ECO:0000256" key="1">
    <source>
        <dbReference type="ARBA" id="ARBA00022730"/>
    </source>
</evidence>
<dbReference type="NCBIfam" id="TIGR00029">
    <property type="entry name" value="S20"/>
    <property type="match status" value="1"/>
</dbReference>
<evidence type="ECO:0000313" key="7">
    <source>
        <dbReference type="EMBL" id="OGY66194.1"/>
    </source>
</evidence>
<evidence type="ECO:0000256" key="2">
    <source>
        <dbReference type="ARBA" id="ARBA00022884"/>
    </source>
</evidence>
<dbReference type="STRING" id="1798406.A3A04_02275"/>
<evidence type="ECO:0000313" key="8">
    <source>
        <dbReference type="Proteomes" id="UP000178517"/>
    </source>
</evidence>
<dbReference type="GO" id="GO:0003735">
    <property type="term" value="F:structural constituent of ribosome"/>
    <property type="evidence" value="ECO:0007669"/>
    <property type="project" value="InterPro"/>
</dbReference>